<dbReference type="Gene3D" id="3.30.70.560">
    <property type="entry name" value="7,8-Dihydro-6-hydroxymethylpterin-pyrophosphokinase HPPK"/>
    <property type="match status" value="1"/>
</dbReference>
<keyword evidence="6" id="KW-0067">ATP-binding</keyword>
<dbReference type="GO" id="GO:0003848">
    <property type="term" value="F:2-amino-4-hydroxy-6-hydroxymethyldihydropteridine diphosphokinase activity"/>
    <property type="evidence" value="ECO:0007669"/>
    <property type="project" value="UniProtKB-EC"/>
</dbReference>
<dbReference type="KEGG" id="mbah:HYN46_07555"/>
<name>A0A345P5Z1_9GAMM</name>
<keyword evidence="3" id="KW-0808">Transferase</keyword>
<dbReference type="GO" id="GO:0046654">
    <property type="term" value="P:tetrahydrofolate biosynthetic process"/>
    <property type="evidence" value="ECO:0007669"/>
    <property type="project" value="UniProtKB-UniPathway"/>
</dbReference>
<dbReference type="SUPFAM" id="SSF55083">
    <property type="entry name" value="6-hydroxymethyl-7,8-dihydropterin pyrophosphokinase, HPPK"/>
    <property type="match status" value="1"/>
</dbReference>
<proteinExistence type="predicted"/>
<evidence type="ECO:0000256" key="1">
    <source>
        <dbReference type="ARBA" id="ARBA00005051"/>
    </source>
</evidence>
<dbReference type="UniPathway" id="UPA00077">
    <property type="reaction ID" value="UER00155"/>
</dbReference>
<dbReference type="EC" id="2.7.6.3" evidence="2"/>
<dbReference type="InterPro" id="IPR035907">
    <property type="entry name" value="Hppk_sf"/>
</dbReference>
<keyword evidence="5 9" id="KW-0418">Kinase</keyword>
<evidence type="ECO:0000259" key="8">
    <source>
        <dbReference type="Pfam" id="PF01288"/>
    </source>
</evidence>
<sequence length="134" mass="15305">MRYWLALGSNDQPQPALDFACASLERLGAVHVSSRYEFPPRSGIGVDYINMAVQLDSAMGIDRLRQHIFELETTAGRIRRSNTVRLDIDLIAWQEEGQAVVFDPNRFPLPQDVVLPMQEIWQECTISLQQFART</sequence>
<evidence type="ECO:0000313" key="10">
    <source>
        <dbReference type="Proteomes" id="UP000253940"/>
    </source>
</evidence>
<evidence type="ECO:0000256" key="5">
    <source>
        <dbReference type="ARBA" id="ARBA00022777"/>
    </source>
</evidence>
<dbReference type="EMBL" id="CP031222">
    <property type="protein sequence ID" value="AXI02700.1"/>
    <property type="molecule type" value="Genomic_DNA"/>
</dbReference>
<dbReference type="RefSeq" id="WP_114898810.1">
    <property type="nucleotide sequence ID" value="NZ_CP031222.1"/>
</dbReference>
<dbReference type="OrthoDB" id="9790168at2"/>
<dbReference type="Pfam" id="PF01288">
    <property type="entry name" value="HPPK"/>
    <property type="match status" value="1"/>
</dbReference>
<dbReference type="GO" id="GO:0005524">
    <property type="term" value="F:ATP binding"/>
    <property type="evidence" value="ECO:0007669"/>
    <property type="project" value="UniProtKB-KW"/>
</dbReference>
<organism evidence="9 10">
    <name type="scientific">Aquirhabdus parva</name>
    <dbReference type="NCBI Taxonomy" id="2283318"/>
    <lineage>
        <taxon>Bacteria</taxon>
        <taxon>Pseudomonadati</taxon>
        <taxon>Pseudomonadota</taxon>
        <taxon>Gammaproteobacteria</taxon>
        <taxon>Moraxellales</taxon>
        <taxon>Moraxellaceae</taxon>
        <taxon>Aquirhabdus</taxon>
    </lineage>
</organism>
<keyword evidence="7" id="KW-0289">Folate biosynthesis</keyword>
<evidence type="ECO:0000256" key="2">
    <source>
        <dbReference type="ARBA" id="ARBA00013253"/>
    </source>
</evidence>
<evidence type="ECO:0000256" key="3">
    <source>
        <dbReference type="ARBA" id="ARBA00022679"/>
    </source>
</evidence>
<evidence type="ECO:0000256" key="6">
    <source>
        <dbReference type="ARBA" id="ARBA00022840"/>
    </source>
</evidence>
<evidence type="ECO:0000256" key="4">
    <source>
        <dbReference type="ARBA" id="ARBA00022741"/>
    </source>
</evidence>
<reference evidence="9 10" key="1">
    <citation type="submission" date="2018-07" db="EMBL/GenBank/DDBJ databases">
        <title>Genome sequencing of Moraxellaceae gen. HYN0046.</title>
        <authorList>
            <person name="Kim M."/>
            <person name="Yi H."/>
        </authorList>
    </citation>
    <scope>NUCLEOTIDE SEQUENCE [LARGE SCALE GENOMIC DNA]</scope>
    <source>
        <strain evidence="9 10">HYN0046</strain>
    </source>
</reference>
<accession>A0A345P5Z1</accession>
<keyword evidence="10" id="KW-1185">Reference proteome</keyword>
<keyword evidence="4" id="KW-0547">Nucleotide-binding</keyword>
<gene>
    <name evidence="9" type="ORF">HYN46_07555</name>
</gene>
<feature type="domain" description="7,8-dihydro-6-hydroxymethylpterin-pyrophosphokinase" evidence="8">
    <location>
        <begin position="5"/>
        <end position="122"/>
    </location>
</feature>
<evidence type="ECO:0000313" key="9">
    <source>
        <dbReference type="EMBL" id="AXI02700.1"/>
    </source>
</evidence>
<evidence type="ECO:0000256" key="7">
    <source>
        <dbReference type="ARBA" id="ARBA00022909"/>
    </source>
</evidence>
<dbReference type="Proteomes" id="UP000253940">
    <property type="component" value="Chromosome"/>
</dbReference>
<protein>
    <recommendedName>
        <fullName evidence="2">2-amino-4-hydroxy-6-hydroxymethyldihydropteridine diphosphokinase</fullName>
        <ecNumber evidence="2">2.7.6.3</ecNumber>
    </recommendedName>
</protein>
<dbReference type="GO" id="GO:0046656">
    <property type="term" value="P:folic acid biosynthetic process"/>
    <property type="evidence" value="ECO:0007669"/>
    <property type="project" value="UniProtKB-KW"/>
</dbReference>
<dbReference type="GO" id="GO:0016301">
    <property type="term" value="F:kinase activity"/>
    <property type="evidence" value="ECO:0007669"/>
    <property type="project" value="UniProtKB-KW"/>
</dbReference>
<comment type="pathway">
    <text evidence="1">Cofactor biosynthesis; tetrahydrofolate biosynthesis; 2-amino-4-hydroxy-6-hydroxymethyl-7,8-dihydropteridine diphosphate from 7,8-dihydroneopterin triphosphate: step 4/4.</text>
</comment>
<dbReference type="InterPro" id="IPR000550">
    <property type="entry name" value="Hppk"/>
</dbReference>
<dbReference type="AlphaFoldDB" id="A0A345P5Z1"/>